<dbReference type="Pfam" id="PF05232">
    <property type="entry name" value="BTP"/>
    <property type="match status" value="2"/>
</dbReference>
<dbReference type="OrthoDB" id="1631120at2"/>
<gene>
    <name evidence="1" type="ORF">POT9AD_1049</name>
</gene>
<sequence length="151" mass="17133">MSQPLPRTLRERIVHALAFEVIAVLICAPTLAWLMGKPLLHLGVLTLMFSTVAMLWNMLFNYLFDRAQRRMGFERGLGARVSHALLFELGLVVVLVPLAAWWLSIGLLQALLLDIGLLLFFLPYTLGFNWGYDLLRERVLARREVAICRGA</sequence>
<dbReference type="NCBIfam" id="NF033664">
    <property type="entry name" value="PACE_transport"/>
    <property type="match status" value="1"/>
</dbReference>
<dbReference type="InterPro" id="IPR058208">
    <property type="entry name" value="PACE"/>
</dbReference>
<proteinExistence type="predicted"/>
<accession>A0A653B064</accession>
<evidence type="ECO:0000313" key="1">
    <source>
        <dbReference type="EMBL" id="VDN62040.1"/>
    </source>
</evidence>
<name>A0A653B064_ECTOL</name>
<protein>
    <submittedName>
        <fullName evidence="1">Uncharacterized membrane protein</fullName>
    </submittedName>
</protein>
<dbReference type="AlphaFoldDB" id="A0A653B064"/>
<dbReference type="NCBIfam" id="NF033665">
    <property type="entry name" value="PACE_efflu_PCE"/>
    <property type="match status" value="1"/>
</dbReference>
<reference evidence="1" key="1">
    <citation type="submission" date="2018-11" db="EMBL/GenBank/DDBJ databases">
        <authorList>
            <consortium name="Genoscope - CEA"/>
            <person name="William W."/>
        </authorList>
    </citation>
    <scope>NUCLEOTIDE SEQUENCE [LARGE SCALE GENOMIC DNA]</scope>
    <source>
        <strain evidence="1">T9AD</strain>
    </source>
</reference>
<dbReference type="InterPro" id="IPR007896">
    <property type="entry name" value="BTP_bacteria"/>
</dbReference>
<organism evidence="1">
    <name type="scientific">Ectopseudomonas oleovorans</name>
    <name type="common">Pseudomonas oleovorans</name>
    <dbReference type="NCBI Taxonomy" id="301"/>
    <lineage>
        <taxon>Bacteria</taxon>
        <taxon>Pseudomonadati</taxon>
        <taxon>Pseudomonadota</taxon>
        <taxon>Gammaproteobacteria</taxon>
        <taxon>Pseudomonadales</taxon>
        <taxon>Pseudomonadaceae</taxon>
        <taxon>Ectopseudomonas</taxon>
    </lineage>
</organism>
<dbReference type="EMBL" id="LR130779">
    <property type="protein sequence ID" value="VDN62040.1"/>
    <property type="molecule type" value="Genomic_DNA"/>
</dbReference>